<evidence type="ECO:0000256" key="1">
    <source>
        <dbReference type="ARBA" id="ARBA00022723"/>
    </source>
</evidence>
<evidence type="ECO:0000313" key="6">
    <source>
        <dbReference type="EMBL" id="KAL0881474.1"/>
    </source>
</evidence>
<dbReference type="Gene3D" id="2.20.25.240">
    <property type="match status" value="1"/>
</dbReference>
<keyword evidence="7" id="KW-1185">Reference proteome</keyword>
<evidence type="ECO:0000313" key="7">
    <source>
        <dbReference type="Proteomes" id="UP001549920"/>
    </source>
</evidence>
<keyword evidence="4" id="KW-1133">Transmembrane helix</keyword>
<accession>A0ABR3HY47</accession>
<proteinExistence type="predicted"/>
<evidence type="ECO:0000259" key="5">
    <source>
        <dbReference type="Pfam" id="PF04500"/>
    </source>
</evidence>
<keyword evidence="3" id="KW-0862">Zinc</keyword>
<protein>
    <recommendedName>
        <fullName evidence="5">FLYWCH-type domain-containing protein</fullName>
    </recommendedName>
</protein>
<feature type="domain" description="FLYWCH-type" evidence="5">
    <location>
        <begin position="7"/>
        <end position="48"/>
    </location>
</feature>
<keyword evidence="4" id="KW-0472">Membrane</keyword>
<gene>
    <name evidence="6" type="ORF">ABMA27_001337</name>
</gene>
<dbReference type="EMBL" id="JBEUOH010000011">
    <property type="protein sequence ID" value="KAL0881474.1"/>
    <property type="molecule type" value="Genomic_DNA"/>
</dbReference>
<keyword evidence="4" id="KW-0812">Transmembrane</keyword>
<comment type="caution">
    <text evidence="6">The sequence shown here is derived from an EMBL/GenBank/DDBJ whole genome shotgun (WGS) entry which is preliminary data.</text>
</comment>
<feature type="transmembrane region" description="Helical" evidence="4">
    <location>
        <begin position="68"/>
        <end position="88"/>
    </location>
</feature>
<keyword evidence="1" id="KW-0479">Metal-binding</keyword>
<dbReference type="InterPro" id="IPR007588">
    <property type="entry name" value="Znf_FLYWCH"/>
</dbReference>
<evidence type="ECO:0000256" key="4">
    <source>
        <dbReference type="SAM" id="Phobius"/>
    </source>
</evidence>
<organism evidence="6 7">
    <name type="scientific">Loxostege sticticalis</name>
    <name type="common">Beet webworm moth</name>
    <dbReference type="NCBI Taxonomy" id="481309"/>
    <lineage>
        <taxon>Eukaryota</taxon>
        <taxon>Metazoa</taxon>
        <taxon>Ecdysozoa</taxon>
        <taxon>Arthropoda</taxon>
        <taxon>Hexapoda</taxon>
        <taxon>Insecta</taxon>
        <taxon>Pterygota</taxon>
        <taxon>Neoptera</taxon>
        <taxon>Endopterygota</taxon>
        <taxon>Lepidoptera</taxon>
        <taxon>Glossata</taxon>
        <taxon>Ditrysia</taxon>
        <taxon>Pyraloidea</taxon>
        <taxon>Crambidae</taxon>
        <taxon>Pyraustinae</taxon>
        <taxon>Loxostege</taxon>
    </lineage>
</organism>
<keyword evidence="2" id="KW-0863">Zinc-finger</keyword>
<sequence length="89" mass="10787">MVQNHAFTQTTTDNRYWHCFKKQSTRCPAKIRFDERGNLAFFDRNHNHEPPQYHKTQDGNCFLKYTCFIQSNFVYLFFLVLSNVYLLIQ</sequence>
<dbReference type="Proteomes" id="UP001549920">
    <property type="component" value="Unassembled WGS sequence"/>
</dbReference>
<evidence type="ECO:0000256" key="3">
    <source>
        <dbReference type="ARBA" id="ARBA00022833"/>
    </source>
</evidence>
<name>A0ABR3HY47_LOXSC</name>
<reference evidence="6 7" key="1">
    <citation type="submission" date="2024-06" db="EMBL/GenBank/DDBJ databases">
        <title>A chromosome-level genome assembly of beet webworm, Loxostege sticticalis.</title>
        <authorList>
            <person name="Zhang Y."/>
        </authorList>
    </citation>
    <scope>NUCLEOTIDE SEQUENCE [LARGE SCALE GENOMIC DNA]</scope>
    <source>
        <strain evidence="6">AQ026</strain>
        <tissue evidence="6">Whole body</tissue>
    </source>
</reference>
<dbReference type="Pfam" id="PF04500">
    <property type="entry name" value="FLYWCH"/>
    <property type="match status" value="1"/>
</dbReference>
<evidence type="ECO:0000256" key="2">
    <source>
        <dbReference type="ARBA" id="ARBA00022771"/>
    </source>
</evidence>